<feature type="transmembrane region" description="Helical" evidence="1">
    <location>
        <begin position="182"/>
        <end position="201"/>
    </location>
</feature>
<feature type="transmembrane region" description="Helical" evidence="1">
    <location>
        <begin position="280"/>
        <end position="299"/>
    </location>
</feature>
<feature type="transmembrane region" description="Helical" evidence="1">
    <location>
        <begin position="62"/>
        <end position="85"/>
    </location>
</feature>
<feature type="transmembrane region" description="Helical" evidence="1">
    <location>
        <begin position="319"/>
        <end position="340"/>
    </location>
</feature>
<accession>A0A7S2WRW4</accession>
<reference evidence="2" key="1">
    <citation type="submission" date="2021-01" db="EMBL/GenBank/DDBJ databases">
        <authorList>
            <person name="Corre E."/>
            <person name="Pelletier E."/>
            <person name="Niang G."/>
            <person name="Scheremetjew M."/>
            <person name="Finn R."/>
            <person name="Kale V."/>
            <person name="Holt S."/>
            <person name="Cochrane G."/>
            <person name="Meng A."/>
            <person name="Brown T."/>
            <person name="Cohen L."/>
        </authorList>
    </citation>
    <scope>NUCLEOTIDE SEQUENCE</scope>
    <source>
        <strain evidence="2">NY070348D</strain>
    </source>
</reference>
<evidence type="ECO:0000313" key="2">
    <source>
        <dbReference type="EMBL" id="CAD9704477.1"/>
    </source>
</evidence>
<dbReference type="EMBL" id="HBHK01025042">
    <property type="protein sequence ID" value="CAD9704477.1"/>
    <property type="molecule type" value="Transcribed_RNA"/>
</dbReference>
<feature type="transmembrane region" description="Helical" evidence="1">
    <location>
        <begin position="141"/>
        <end position="170"/>
    </location>
</feature>
<keyword evidence="1" id="KW-0812">Transmembrane</keyword>
<evidence type="ECO:0000256" key="1">
    <source>
        <dbReference type="SAM" id="Phobius"/>
    </source>
</evidence>
<name>A0A7S2WRW4_9STRA</name>
<keyword evidence="1" id="KW-1133">Transmembrane helix</keyword>
<organism evidence="2">
    <name type="scientific">Mucochytrium quahogii</name>
    <dbReference type="NCBI Taxonomy" id="96639"/>
    <lineage>
        <taxon>Eukaryota</taxon>
        <taxon>Sar</taxon>
        <taxon>Stramenopiles</taxon>
        <taxon>Bigyra</taxon>
        <taxon>Labyrinthulomycetes</taxon>
        <taxon>Thraustochytrida</taxon>
        <taxon>Thraustochytriidae</taxon>
        <taxon>Mucochytrium</taxon>
    </lineage>
</organism>
<dbReference type="AlphaFoldDB" id="A0A7S2WRW4"/>
<sequence>MQCRDDRDCPGTLICFTNVSWHLPEQPGSESFCSCASIFGWVGDDCQDFGPATVMTIVTDSILVAGFLLLIVISWNDIIIAHLTAGKALYKEKTVTALIFMIGFACVFGCIYTVFQLWLVLSPKKYIYSSTHHPEEKSFPKIINILFQVSVFLMSVFTMMSALHVSIIWLKTVSKTKMETILPYRTFTICLEIAYIISQAVPLVLGLYGLAAMLAASFVIVLLFHTMYARVKIVKVIEAAGRLAGEHVSNSPQSARSQRTDVSLSKSPNMMVHGIKKCSNIIAVSCFLLVVASVFLFVLGGPVVYSGGWRETITYGQIGVYHVAALIVDVCLFVITCAILEYSHNNASNFIERSLSKPKIPAGGAETQTDASELESVFFDVGMVYN</sequence>
<keyword evidence="1" id="KW-0472">Membrane</keyword>
<protein>
    <submittedName>
        <fullName evidence="2">Uncharacterized protein</fullName>
    </submittedName>
</protein>
<feature type="transmembrane region" description="Helical" evidence="1">
    <location>
        <begin position="97"/>
        <end position="121"/>
    </location>
</feature>
<proteinExistence type="predicted"/>
<feature type="transmembrane region" description="Helical" evidence="1">
    <location>
        <begin position="207"/>
        <end position="228"/>
    </location>
</feature>
<gene>
    <name evidence="2" type="ORF">QSP1433_LOCUS15771</name>
</gene>